<evidence type="ECO:0000256" key="4">
    <source>
        <dbReference type="ARBA" id="ARBA00023136"/>
    </source>
</evidence>
<dbReference type="Gene3D" id="3.30.1490.480">
    <property type="entry name" value="Endolytic murein transglycosylase"/>
    <property type="match status" value="1"/>
</dbReference>
<dbReference type="PANTHER" id="PTHR30518">
    <property type="entry name" value="ENDOLYTIC MUREIN TRANSGLYCOSYLASE"/>
    <property type="match status" value="1"/>
</dbReference>
<comment type="catalytic activity">
    <reaction evidence="7">
        <text>a peptidoglycan chain = a peptidoglycan chain with N-acetyl-1,6-anhydromuramyl-[peptide] at the reducing end + a peptidoglycan chain with N-acetylglucosamine at the non-reducing end.</text>
        <dbReference type="EC" id="4.2.2.29"/>
    </reaction>
</comment>
<dbReference type="GO" id="GO:0009252">
    <property type="term" value="P:peptidoglycan biosynthetic process"/>
    <property type="evidence" value="ECO:0007669"/>
    <property type="project" value="UniProtKB-UniRule"/>
</dbReference>
<dbReference type="GO" id="GO:0005886">
    <property type="term" value="C:plasma membrane"/>
    <property type="evidence" value="ECO:0007669"/>
    <property type="project" value="UniProtKB-SubCell"/>
</dbReference>
<accession>A0A0H4PV86</accession>
<keyword evidence="3 7" id="KW-1133">Transmembrane helix</keyword>
<gene>
    <name evidence="7" type="primary">mltG</name>
    <name evidence="8" type="ORF">CA2015_2880</name>
</gene>
<keyword evidence="4 7" id="KW-0472">Membrane</keyword>
<dbReference type="GO" id="GO:0008932">
    <property type="term" value="F:lytic endotransglycosylase activity"/>
    <property type="evidence" value="ECO:0007669"/>
    <property type="project" value="UniProtKB-UniRule"/>
</dbReference>
<evidence type="ECO:0000313" key="8">
    <source>
        <dbReference type="EMBL" id="AKP52287.1"/>
    </source>
</evidence>
<evidence type="ECO:0000313" key="9">
    <source>
        <dbReference type="Proteomes" id="UP000036520"/>
    </source>
</evidence>
<dbReference type="PATRIC" id="fig|320787.5.peg.3150"/>
<dbReference type="InterPro" id="IPR003770">
    <property type="entry name" value="MLTG-like"/>
</dbReference>
<comment type="similarity">
    <text evidence="7">Belongs to the transglycosylase MltG family.</text>
</comment>
<dbReference type="CDD" id="cd08010">
    <property type="entry name" value="MltG_like"/>
    <property type="match status" value="1"/>
</dbReference>
<dbReference type="NCBIfam" id="TIGR00247">
    <property type="entry name" value="endolytic transglycosylase MltG"/>
    <property type="match status" value="1"/>
</dbReference>
<dbReference type="Gene3D" id="3.30.160.60">
    <property type="entry name" value="Classic Zinc Finger"/>
    <property type="match status" value="1"/>
</dbReference>
<comment type="subcellular location">
    <subcellularLocation>
        <location evidence="7">Cell membrane</location>
        <topology evidence="7">Single-pass membrane protein</topology>
    </subcellularLocation>
</comment>
<dbReference type="STRING" id="320787.CA2015_2880"/>
<dbReference type="RefSeq" id="WP_048642524.1">
    <property type="nucleotide sequence ID" value="NZ_CP012040.1"/>
</dbReference>
<keyword evidence="2 7" id="KW-0812">Transmembrane</keyword>
<dbReference type="EMBL" id="CP012040">
    <property type="protein sequence ID" value="AKP52287.1"/>
    <property type="molecule type" value="Genomic_DNA"/>
</dbReference>
<evidence type="ECO:0000256" key="7">
    <source>
        <dbReference type="HAMAP-Rule" id="MF_02065"/>
    </source>
</evidence>
<evidence type="ECO:0000256" key="3">
    <source>
        <dbReference type="ARBA" id="ARBA00022989"/>
    </source>
</evidence>
<dbReference type="OrthoDB" id="9814591at2"/>
<dbReference type="HAMAP" id="MF_02065">
    <property type="entry name" value="MltG"/>
    <property type="match status" value="1"/>
</dbReference>
<keyword evidence="1 7" id="KW-1003">Cell membrane</keyword>
<dbReference type="Pfam" id="PF02618">
    <property type="entry name" value="YceG"/>
    <property type="match status" value="1"/>
</dbReference>
<comment type="function">
    <text evidence="7">Functions as a peptidoglycan terminase that cleaves nascent peptidoglycan strands endolytically to terminate their elongation.</text>
</comment>
<dbReference type="GO" id="GO:0071555">
    <property type="term" value="P:cell wall organization"/>
    <property type="evidence" value="ECO:0007669"/>
    <property type="project" value="UniProtKB-KW"/>
</dbReference>
<keyword evidence="6 7" id="KW-0961">Cell wall biogenesis/degradation</keyword>
<name>A0A0H4PV86_9BACT</name>
<feature type="site" description="Important for catalytic activity" evidence="7">
    <location>
        <position position="224"/>
    </location>
</feature>
<feature type="transmembrane region" description="Helical" evidence="7">
    <location>
        <begin position="9"/>
        <end position="29"/>
    </location>
</feature>
<proteinExistence type="inferred from homology"/>
<dbReference type="AlphaFoldDB" id="A0A0H4PV86"/>
<dbReference type="Proteomes" id="UP000036520">
    <property type="component" value="Chromosome"/>
</dbReference>
<keyword evidence="5 7" id="KW-0456">Lyase</keyword>
<dbReference type="PANTHER" id="PTHR30518:SF2">
    <property type="entry name" value="ENDOLYTIC MUREIN TRANSGLYCOSYLASE"/>
    <property type="match status" value="1"/>
</dbReference>
<evidence type="ECO:0000256" key="5">
    <source>
        <dbReference type="ARBA" id="ARBA00023239"/>
    </source>
</evidence>
<sequence length="349" mass="40223">MLTDKKKKYILVGLVAFSVLLTSLSFYFYQAFFSPNILIYSDEPAVLEIPKGSTFSQVRDNLLDKDIVNEVVTFSFVAKVMNYSEGGVKPGRYIIEPKLTNRQLVSLLRSGRQTPVNITFNNIRLKDELAEKITSNLEMDKEVFLSLIEDESLIEKYGFDKQTIMAMFLPNTYEVYWNVSPQELFERMYKEYKRYWTDERLAKAKEINMSPLEVATLASIVQSETNKADERPVVAGVYINRLKRGIPLQADPTLLFALKDFTIKRVLNIHKEVESPYNTYKYAGLPPGPIVLPEISSLNAVLNYQTHNYLYFCAKEDFSGYHSFATNLRDHMVNARRYQNALNAAKIFK</sequence>
<keyword evidence="9" id="KW-1185">Reference proteome</keyword>
<protein>
    <recommendedName>
        <fullName evidence="7">Endolytic murein transglycosylase</fullName>
        <ecNumber evidence="7">4.2.2.29</ecNumber>
    </recommendedName>
    <alternativeName>
        <fullName evidence="7">Peptidoglycan lytic transglycosylase</fullName>
    </alternativeName>
    <alternativeName>
        <fullName evidence="7">Peptidoglycan polymerization terminase</fullName>
    </alternativeName>
</protein>
<dbReference type="EC" id="4.2.2.29" evidence="7"/>
<dbReference type="KEGG" id="camu:CA2015_2880"/>
<evidence type="ECO:0000256" key="6">
    <source>
        <dbReference type="ARBA" id="ARBA00023316"/>
    </source>
</evidence>
<evidence type="ECO:0000256" key="2">
    <source>
        <dbReference type="ARBA" id="ARBA00022692"/>
    </source>
</evidence>
<organism evidence="8 9">
    <name type="scientific">Cyclobacterium amurskyense</name>
    <dbReference type="NCBI Taxonomy" id="320787"/>
    <lineage>
        <taxon>Bacteria</taxon>
        <taxon>Pseudomonadati</taxon>
        <taxon>Bacteroidota</taxon>
        <taxon>Cytophagia</taxon>
        <taxon>Cytophagales</taxon>
        <taxon>Cyclobacteriaceae</taxon>
        <taxon>Cyclobacterium</taxon>
    </lineage>
</organism>
<reference evidence="8 9" key="1">
    <citation type="submission" date="2015-07" db="EMBL/GenBank/DDBJ databases">
        <authorList>
            <person name="Kim K.M."/>
        </authorList>
    </citation>
    <scope>NUCLEOTIDE SEQUENCE [LARGE SCALE GENOMIC DNA]</scope>
    <source>
        <strain evidence="8 9">KCTC 12363</strain>
    </source>
</reference>
<evidence type="ECO:0000256" key="1">
    <source>
        <dbReference type="ARBA" id="ARBA00022475"/>
    </source>
</evidence>